<organism evidence="1 2">
    <name type="scientific">Saccharolobus islandicus (strain M.16.27)</name>
    <name type="common">Sulfolobus islandicus</name>
    <dbReference type="NCBI Taxonomy" id="427318"/>
    <lineage>
        <taxon>Archaea</taxon>
        <taxon>Thermoproteota</taxon>
        <taxon>Thermoprotei</taxon>
        <taxon>Sulfolobales</taxon>
        <taxon>Sulfolobaceae</taxon>
        <taxon>Saccharolobus</taxon>
    </lineage>
</organism>
<dbReference type="RefSeq" id="WP_012718450.1">
    <property type="nucleotide sequence ID" value="NC_012632.1"/>
</dbReference>
<dbReference type="AlphaFoldDB" id="C3N2K3"/>
<dbReference type="HOGENOM" id="CLU_199452_0_0_2"/>
<evidence type="ECO:0000313" key="1">
    <source>
        <dbReference type="EMBL" id="ACP54491.1"/>
    </source>
</evidence>
<name>C3N2K3_SACI3</name>
<protein>
    <recommendedName>
        <fullName evidence="3">VapB-type antitoxin</fullName>
    </recommendedName>
</protein>
<dbReference type="EMBL" id="CP001401">
    <property type="protein sequence ID" value="ACP54491.1"/>
    <property type="molecule type" value="Genomic_DNA"/>
</dbReference>
<sequence length="76" mass="9446">MCESTITVSKKVKEVLERKKREMEIKLNKQLSWDEFFQNIFREEEERIPKLTEEEAEILKDLTKEDRKNWRIREFV</sequence>
<accession>C3N2K3</accession>
<gene>
    <name evidence="1" type="ordered locus">M1627_0493</name>
</gene>
<dbReference type="GeneID" id="84057985"/>
<evidence type="ECO:0000313" key="2">
    <source>
        <dbReference type="Proteomes" id="UP000002307"/>
    </source>
</evidence>
<proteinExistence type="predicted"/>
<dbReference type="Proteomes" id="UP000002307">
    <property type="component" value="Chromosome"/>
</dbReference>
<dbReference type="KEGG" id="sim:M1627_0493"/>
<reference evidence="1 2" key="1">
    <citation type="journal article" date="2009" name="Proc. Natl. Acad. Sci. U.S.A.">
        <title>Biogeography of the Sulfolobus islandicus pan-genome.</title>
        <authorList>
            <person name="Reno M.L."/>
            <person name="Held N.L."/>
            <person name="Fields C.J."/>
            <person name="Burke P.V."/>
            <person name="Whitaker R.J."/>
        </authorList>
    </citation>
    <scope>NUCLEOTIDE SEQUENCE [LARGE SCALE GENOMIC DNA]</scope>
    <source>
        <strain evidence="1 2">M.16.27</strain>
    </source>
</reference>
<evidence type="ECO:0008006" key="3">
    <source>
        <dbReference type="Google" id="ProtNLM"/>
    </source>
</evidence>